<feature type="compositionally biased region" description="Polar residues" evidence="1">
    <location>
        <begin position="384"/>
        <end position="411"/>
    </location>
</feature>
<sequence length="586" mass="64021">MIFANLRAQRWNTSFYNVTGSRMEELSRQFKAGEINENQLKEAVRELAKGYGKDIGIDFEVVYLDEKTMPKDSKGSTGSSYILDKENKKVLIPIDVSKIGDINELLGTLTEEISHGKDALEGRQDKKVAEDKSNDEKGLESLGRPANDYVKNKLGEDNNSKIKLSTDGIDLTNANVGEKVGDVITSEDRKERARLQAERPINKKIKKAMEEFKNSGRAEQVSSGFIDMIVGGVTAAGGFSLMVGTGSVDFATSGSTFVFTLAPKAVGVTGMTTGGSRFWVGTKKVWNGLFGEKVEYQTHPIRDSKLFKGNEEFYDLIEITTGGIVAYFGQVYPTTNTNKENLENAQAKGSKETVKVEQKQGQNPQQGQRSQDNIAQNNKNSINKTQAQESQNNPSNQQVSKGVTSNNQQQGAPDIKDNSGTSQGIAEATQKVVTINNKQNTNPLIKGDGTLNNGTYYVITESSSEKIKSIDELLTKEGQAKIGNSSMEELQNLFEEAGYKTELTDASGSGGGQRLIIQGHNIGSIRSNTSAGTHRSIYRIISGNFKDDNGGSKIKVIEGTPDSYHTRGNTPEKAEIIFVEKKEENN</sequence>
<feature type="region of interest" description="Disordered" evidence="1">
    <location>
        <begin position="117"/>
        <end position="149"/>
    </location>
</feature>
<dbReference type="AlphaFoldDB" id="A0AAX3MCM3"/>
<evidence type="ECO:0000313" key="3">
    <source>
        <dbReference type="Proteomes" id="UP001214996"/>
    </source>
</evidence>
<organism evidence="2 3">
    <name type="scientific">Fusobacterium nucleatum</name>
    <dbReference type="NCBI Taxonomy" id="851"/>
    <lineage>
        <taxon>Bacteria</taxon>
        <taxon>Fusobacteriati</taxon>
        <taxon>Fusobacteriota</taxon>
        <taxon>Fusobacteriia</taxon>
        <taxon>Fusobacteriales</taxon>
        <taxon>Fusobacteriaceae</taxon>
        <taxon>Fusobacterium</taxon>
    </lineage>
</organism>
<dbReference type="RefSeq" id="WP_273833659.1">
    <property type="nucleotide sequence ID" value="NZ_CP117525.1"/>
</dbReference>
<feature type="compositionally biased region" description="Low complexity" evidence="1">
    <location>
        <begin position="359"/>
        <end position="371"/>
    </location>
</feature>
<feature type="compositionally biased region" description="Basic and acidic residues" evidence="1">
    <location>
        <begin position="117"/>
        <end position="139"/>
    </location>
</feature>
<protein>
    <recommendedName>
        <fullName evidence="4">Hemolysin</fullName>
    </recommendedName>
</protein>
<proteinExistence type="predicted"/>
<dbReference type="Proteomes" id="UP001214996">
    <property type="component" value="Chromosome"/>
</dbReference>
<accession>A0AAX3MCM3</accession>
<dbReference type="EMBL" id="CP117525">
    <property type="protein sequence ID" value="WDA44305.1"/>
    <property type="molecule type" value="Genomic_DNA"/>
</dbReference>
<feature type="region of interest" description="Disordered" evidence="1">
    <location>
        <begin position="345"/>
        <end position="372"/>
    </location>
</feature>
<evidence type="ECO:0000313" key="2">
    <source>
        <dbReference type="EMBL" id="WDA44305.1"/>
    </source>
</evidence>
<feature type="compositionally biased region" description="Basic and acidic residues" evidence="1">
    <location>
        <begin position="349"/>
        <end position="358"/>
    </location>
</feature>
<evidence type="ECO:0000256" key="1">
    <source>
        <dbReference type="SAM" id="MobiDB-lite"/>
    </source>
</evidence>
<evidence type="ECO:0008006" key="4">
    <source>
        <dbReference type="Google" id="ProtNLM"/>
    </source>
</evidence>
<feature type="region of interest" description="Disordered" evidence="1">
    <location>
        <begin position="384"/>
        <end position="423"/>
    </location>
</feature>
<name>A0AAX3MCM3_FUSNU</name>
<reference evidence="2" key="1">
    <citation type="submission" date="2023-02" db="EMBL/GenBank/DDBJ databases">
        <title>Pan-genomic study of Fusobacterium nucleatum reveals the distribution of pathogenic genes and functional clusters at subspecies and strain levels.</title>
        <authorList>
            <person name="Feng Q."/>
            <person name="Sun T."/>
        </authorList>
    </citation>
    <scope>NUCLEOTIDE SEQUENCE</scope>
    <source>
        <strain evidence="2">FNV</strain>
    </source>
</reference>
<gene>
    <name evidence="2" type="ORF">PSR69_01560</name>
</gene>